<evidence type="ECO:0000313" key="1">
    <source>
        <dbReference type="EMBL" id="MFD2204137.1"/>
    </source>
</evidence>
<reference evidence="2" key="1">
    <citation type="journal article" date="2019" name="Int. J. Syst. Evol. Microbiol.">
        <title>The Global Catalogue of Microorganisms (GCM) 10K type strain sequencing project: providing services to taxonomists for standard genome sequencing and annotation.</title>
        <authorList>
            <consortium name="The Broad Institute Genomics Platform"/>
            <consortium name="The Broad Institute Genome Sequencing Center for Infectious Disease"/>
            <person name="Wu L."/>
            <person name="Ma J."/>
        </authorList>
    </citation>
    <scope>NUCLEOTIDE SEQUENCE [LARGE SCALE GENOMIC DNA]</scope>
    <source>
        <strain evidence="2">CGMCC 4.7192</strain>
    </source>
</reference>
<dbReference type="InterPro" id="IPR012659">
    <property type="entry name" value="CHP02444"/>
</dbReference>
<dbReference type="RefSeq" id="WP_380247405.1">
    <property type="nucleotide sequence ID" value="NZ_JBHUII010000001.1"/>
</dbReference>
<sequence>MFDQTQLPTNPFWNFSLDVYGQQGVAPACIVLQDKYDLDVNLLLFCCWAGFCEKELKTLELSNLIFGIEKWRDHVIQPLRDVRVWMKTETINGFRHTDDLRQKVKDAELWAEALQQNFMHLQLTLRPSEKPCSEIAAKNMILYLNLCEIEAIGTVDCADLAAIVRGGFPDLPPLEAVWLFQ</sequence>
<evidence type="ECO:0000313" key="2">
    <source>
        <dbReference type="Proteomes" id="UP001597294"/>
    </source>
</evidence>
<dbReference type="NCBIfam" id="TIGR02444">
    <property type="entry name" value="TIGR02444 family protein"/>
    <property type="match status" value="1"/>
</dbReference>
<dbReference type="Proteomes" id="UP001597294">
    <property type="component" value="Unassembled WGS sequence"/>
</dbReference>
<protein>
    <submittedName>
        <fullName evidence="1">TIGR02444 family protein</fullName>
    </submittedName>
</protein>
<name>A0ABW5BDH2_9PROT</name>
<organism evidence="1 2">
    <name type="scientific">Kiloniella antarctica</name>
    <dbReference type="NCBI Taxonomy" id="1550907"/>
    <lineage>
        <taxon>Bacteria</taxon>
        <taxon>Pseudomonadati</taxon>
        <taxon>Pseudomonadota</taxon>
        <taxon>Alphaproteobacteria</taxon>
        <taxon>Rhodospirillales</taxon>
        <taxon>Kiloniellaceae</taxon>
        <taxon>Kiloniella</taxon>
    </lineage>
</organism>
<proteinExistence type="predicted"/>
<dbReference type="Pfam" id="PF09523">
    <property type="entry name" value="DUF2390"/>
    <property type="match status" value="1"/>
</dbReference>
<keyword evidence="2" id="KW-1185">Reference proteome</keyword>
<accession>A0ABW5BDH2</accession>
<gene>
    <name evidence="1" type="ORF">ACFSKO_00850</name>
</gene>
<dbReference type="EMBL" id="JBHUII010000001">
    <property type="protein sequence ID" value="MFD2204137.1"/>
    <property type="molecule type" value="Genomic_DNA"/>
</dbReference>
<comment type="caution">
    <text evidence="1">The sequence shown here is derived from an EMBL/GenBank/DDBJ whole genome shotgun (WGS) entry which is preliminary data.</text>
</comment>